<dbReference type="SMART" id="SM00419">
    <property type="entry name" value="HTH_CRP"/>
    <property type="match status" value="1"/>
</dbReference>
<dbReference type="Proteomes" id="UP000294581">
    <property type="component" value="Unassembled WGS sequence"/>
</dbReference>
<evidence type="ECO:0000256" key="9">
    <source>
        <dbReference type="ARBA" id="ARBA00023159"/>
    </source>
</evidence>
<name>A0A4R8LTU4_9BACL</name>
<dbReference type="GO" id="GO:0003700">
    <property type="term" value="F:DNA-binding transcription factor activity"/>
    <property type="evidence" value="ECO:0007669"/>
    <property type="project" value="InterPro"/>
</dbReference>
<evidence type="ECO:0000256" key="7">
    <source>
        <dbReference type="ARBA" id="ARBA00023015"/>
    </source>
</evidence>
<keyword evidence="10" id="KW-0804">Transcription</keyword>
<accession>A0A4R8LTU4</accession>
<dbReference type="PANTHER" id="PTHR33238">
    <property type="entry name" value="IRON (METAL) DEPENDENT REPRESSOR, DTXR FAMILY"/>
    <property type="match status" value="1"/>
</dbReference>
<keyword evidence="7" id="KW-0805">Transcription regulation</keyword>
<evidence type="ECO:0000256" key="10">
    <source>
        <dbReference type="ARBA" id="ARBA00023163"/>
    </source>
</evidence>
<protein>
    <recommendedName>
        <fullName evidence="12">Manganese transport regulator</fullName>
    </recommendedName>
</protein>
<dbReference type="InterPro" id="IPR022687">
    <property type="entry name" value="HTH_DTXR"/>
</dbReference>
<dbReference type="GO" id="GO:0005737">
    <property type="term" value="C:cytoplasm"/>
    <property type="evidence" value="ECO:0007669"/>
    <property type="project" value="UniProtKB-SubCell"/>
</dbReference>
<keyword evidence="8" id="KW-0238">DNA-binding</keyword>
<dbReference type="PANTHER" id="PTHR33238:SF11">
    <property type="entry name" value="TRANSCRIPTIONAL REGULATOR MNTR"/>
    <property type="match status" value="1"/>
</dbReference>
<keyword evidence="6" id="KW-0408">Iron</keyword>
<proteinExistence type="inferred from homology"/>
<evidence type="ECO:0000256" key="12">
    <source>
        <dbReference type="ARBA" id="ARBA00032593"/>
    </source>
</evidence>
<dbReference type="InterPro" id="IPR036390">
    <property type="entry name" value="WH_DNA-bd_sf"/>
</dbReference>
<dbReference type="InterPro" id="IPR012318">
    <property type="entry name" value="HTH_CRP"/>
</dbReference>
<dbReference type="InterPro" id="IPR022689">
    <property type="entry name" value="Iron_dep_repressor"/>
</dbReference>
<dbReference type="InterPro" id="IPR007167">
    <property type="entry name" value="Fe-transptr_FeoA-like"/>
</dbReference>
<dbReference type="Gene3D" id="1.10.10.10">
    <property type="entry name" value="Winged helix-like DNA-binding domain superfamily/Winged helix DNA-binding domain"/>
    <property type="match status" value="1"/>
</dbReference>
<dbReference type="GO" id="GO:0046983">
    <property type="term" value="F:protein dimerization activity"/>
    <property type="evidence" value="ECO:0007669"/>
    <property type="project" value="InterPro"/>
</dbReference>
<feature type="domain" description="HTH dtxR-type" evidence="13">
    <location>
        <begin position="1"/>
        <end position="63"/>
    </location>
</feature>
<organism evidence="14 15">
    <name type="scientific">Alicyclobacillus sacchari</name>
    <dbReference type="NCBI Taxonomy" id="392010"/>
    <lineage>
        <taxon>Bacteria</taxon>
        <taxon>Bacillati</taxon>
        <taxon>Bacillota</taxon>
        <taxon>Bacilli</taxon>
        <taxon>Bacillales</taxon>
        <taxon>Alicyclobacillaceae</taxon>
        <taxon>Alicyclobacillus</taxon>
    </lineage>
</organism>
<dbReference type="InterPro" id="IPR008988">
    <property type="entry name" value="Transcriptional_repressor_C"/>
</dbReference>
<dbReference type="InterPro" id="IPR036421">
    <property type="entry name" value="Fe_dep_repressor_sf"/>
</dbReference>
<dbReference type="InterPro" id="IPR001367">
    <property type="entry name" value="Fe_dep_repressor"/>
</dbReference>
<evidence type="ECO:0000313" key="15">
    <source>
        <dbReference type="Proteomes" id="UP000294581"/>
    </source>
</evidence>
<evidence type="ECO:0000256" key="3">
    <source>
        <dbReference type="ARBA" id="ARBA00011738"/>
    </source>
</evidence>
<evidence type="ECO:0000256" key="2">
    <source>
        <dbReference type="ARBA" id="ARBA00007871"/>
    </source>
</evidence>
<dbReference type="GO" id="GO:0003677">
    <property type="term" value="F:DNA binding"/>
    <property type="evidence" value="ECO:0007669"/>
    <property type="project" value="UniProtKB-KW"/>
</dbReference>
<dbReference type="OrthoDB" id="9791355at2"/>
<dbReference type="SMART" id="SM00529">
    <property type="entry name" value="HTH_DTXR"/>
    <property type="match status" value="1"/>
</dbReference>
<evidence type="ECO:0000256" key="5">
    <source>
        <dbReference type="ARBA" id="ARBA00022491"/>
    </source>
</evidence>
<evidence type="ECO:0000256" key="6">
    <source>
        <dbReference type="ARBA" id="ARBA00023004"/>
    </source>
</evidence>
<gene>
    <name evidence="14" type="ORF">C7445_10125</name>
</gene>
<dbReference type="RefSeq" id="WP_134158038.1">
    <property type="nucleotide sequence ID" value="NZ_BSUS01000001.1"/>
</dbReference>
<dbReference type="InterPro" id="IPR036388">
    <property type="entry name" value="WH-like_DNA-bd_sf"/>
</dbReference>
<comment type="subunit">
    <text evidence="3">Homodimer.</text>
</comment>
<comment type="similarity">
    <text evidence="2">Belongs to the DtxR/MntR family.</text>
</comment>
<keyword evidence="11" id="KW-0464">Manganese</keyword>
<evidence type="ECO:0000256" key="8">
    <source>
        <dbReference type="ARBA" id="ARBA00023125"/>
    </source>
</evidence>
<dbReference type="Gene3D" id="2.30.30.90">
    <property type="match status" value="1"/>
</dbReference>
<keyword evidence="4" id="KW-0963">Cytoplasm</keyword>
<dbReference type="InterPro" id="IPR050536">
    <property type="entry name" value="DtxR_MntR_Metal-Reg"/>
</dbReference>
<dbReference type="GO" id="GO:0046914">
    <property type="term" value="F:transition metal ion binding"/>
    <property type="evidence" value="ECO:0007669"/>
    <property type="project" value="InterPro"/>
</dbReference>
<dbReference type="EMBL" id="SORF01000001">
    <property type="protein sequence ID" value="TDY51034.1"/>
    <property type="molecule type" value="Genomic_DNA"/>
</dbReference>
<evidence type="ECO:0000256" key="11">
    <source>
        <dbReference type="ARBA" id="ARBA00023211"/>
    </source>
</evidence>
<evidence type="ECO:0000313" key="14">
    <source>
        <dbReference type="EMBL" id="TDY51034.1"/>
    </source>
</evidence>
<dbReference type="PROSITE" id="PS50944">
    <property type="entry name" value="HTH_DTXR"/>
    <property type="match status" value="1"/>
</dbReference>
<dbReference type="Pfam" id="PF04023">
    <property type="entry name" value="FeoA"/>
    <property type="match status" value="1"/>
</dbReference>
<dbReference type="SUPFAM" id="SSF50037">
    <property type="entry name" value="C-terminal domain of transcriptional repressors"/>
    <property type="match status" value="1"/>
</dbReference>
<comment type="subcellular location">
    <subcellularLocation>
        <location evidence="1">Cytoplasm</location>
    </subcellularLocation>
</comment>
<dbReference type="AlphaFoldDB" id="A0A4R8LTU4"/>
<keyword evidence="15" id="KW-1185">Reference proteome</keyword>
<dbReference type="SMART" id="SM00899">
    <property type="entry name" value="FeoA"/>
    <property type="match status" value="1"/>
</dbReference>
<evidence type="ECO:0000256" key="1">
    <source>
        <dbReference type="ARBA" id="ARBA00004496"/>
    </source>
</evidence>
<evidence type="ECO:0000256" key="4">
    <source>
        <dbReference type="ARBA" id="ARBA00022490"/>
    </source>
</evidence>
<sequence>MSSSALDSYLEAIYVLHAEGELVLASRVADYLGVSRPTVSQTLQRLQAQGYVEIGEARELLLTAEGRARAEAIVRKHRLLERWLTDVLGLDWADAHVEAARLEGSVSPLVEDRLNELLKHPATCPHGNVIPGNGFVQPKGLSLSEAPTGVPLEVIRIVEVAEEDLDLLRFFHRTGLVPGETVEAGQHQPYEAGIPVTVRGQTLSLDPAIAARVQVRALIANQQA</sequence>
<dbReference type="Pfam" id="PF01325">
    <property type="entry name" value="Fe_dep_repress"/>
    <property type="match status" value="1"/>
</dbReference>
<keyword evidence="5" id="KW-0678">Repressor</keyword>
<dbReference type="SUPFAM" id="SSF46785">
    <property type="entry name" value="Winged helix' DNA-binding domain"/>
    <property type="match status" value="1"/>
</dbReference>
<evidence type="ECO:0000259" key="13">
    <source>
        <dbReference type="PROSITE" id="PS50944"/>
    </source>
</evidence>
<dbReference type="Gene3D" id="1.10.60.10">
    <property type="entry name" value="Iron dependent repressor, metal binding and dimerisation domain"/>
    <property type="match status" value="1"/>
</dbReference>
<dbReference type="InterPro" id="IPR038157">
    <property type="entry name" value="FeoA_core_dom"/>
</dbReference>
<keyword evidence="9" id="KW-0010">Activator</keyword>
<comment type="caution">
    <text evidence="14">The sequence shown here is derived from an EMBL/GenBank/DDBJ whole genome shotgun (WGS) entry which is preliminary data.</text>
</comment>
<reference evidence="14 15" key="1">
    <citation type="submission" date="2019-03" db="EMBL/GenBank/DDBJ databases">
        <title>Genomic Encyclopedia of Type Strains, Phase IV (KMG-IV): sequencing the most valuable type-strain genomes for metagenomic binning, comparative biology and taxonomic classification.</title>
        <authorList>
            <person name="Goeker M."/>
        </authorList>
    </citation>
    <scope>NUCLEOTIDE SEQUENCE [LARGE SCALE GENOMIC DNA]</scope>
    <source>
        <strain evidence="14 15">DSM 17974</strain>
    </source>
</reference>
<dbReference type="Pfam" id="PF02742">
    <property type="entry name" value="Fe_dep_repr_C"/>
    <property type="match status" value="1"/>
</dbReference>
<dbReference type="SUPFAM" id="SSF47979">
    <property type="entry name" value="Iron-dependent repressor protein, dimerization domain"/>
    <property type="match status" value="1"/>
</dbReference>